<protein>
    <submittedName>
        <fullName evidence="1">Uncharacterized protein</fullName>
    </submittedName>
</protein>
<dbReference type="HOGENOM" id="CLU_2379707_0_0_6"/>
<reference evidence="1 2" key="1">
    <citation type="submission" date="2013-10" db="EMBL/GenBank/DDBJ databases">
        <title>The Genome Sequence of Acinetobacter brisouii CIP 110357.</title>
        <authorList>
            <consortium name="The Broad Institute Genomics Platform"/>
            <consortium name="The Broad Institute Genome Sequencing Center for Infectious Disease"/>
            <person name="Cerqueira G."/>
            <person name="Feldgarden M."/>
            <person name="Courvalin P."/>
            <person name="Grillot-Courvalin C."/>
            <person name="Clermont D."/>
            <person name="Rocha E."/>
            <person name="Yoon E.-J."/>
            <person name="Nemec A."/>
            <person name="Young S.K."/>
            <person name="Zeng Q."/>
            <person name="Gargeya S."/>
            <person name="Fitzgerald M."/>
            <person name="Abouelleil A."/>
            <person name="Alvarado L."/>
            <person name="Berlin A.M."/>
            <person name="Chapman S.B."/>
            <person name="Gainer-Dewar J."/>
            <person name="Goldberg J."/>
            <person name="Gnerre S."/>
            <person name="Griggs A."/>
            <person name="Gujja S."/>
            <person name="Hansen M."/>
            <person name="Howarth C."/>
            <person name="Imamovic A."/>
            <person name="Ireland A."/>
            <person name="Larimer J."/>
            <person name="McCowan C."/>
            <person name="Murphy C."/>
            <person name="Pearson M."/>
            <person name="Poon T.W."/>
            <person name="Priest M."/>
            <person name="Roberts A."/>
            <person name="Saif S."/>
            <person name="Shea T."/>
            <person name="Sykes S."/>
            <person name="Wortman J."/>
            <person name="Nusbaum C."/>
            <person name="Birren B."/>
        </authorList>
    </citation>
    <scope>NUCLEOTIDE SEQUENCE [LARGE SCALE GENOMIC DNA]</scope>
    <source>
        <strain evidence="1 2">CIP 110357</strain>
    </source>
</reference>
<dbReference type="OrthoDB" id="6697555at2"/>
<dbReference type="AlphaFoldDB" id="V2UW19"/>
<keyword evidence="2" id="KW-1185">Reference proteome</keyword>
<organism evidence="1 2">
    <name type="scientific">Acinetobacter brisouii CIP 110357</name>
    <dbReference type="NCBI Taxonomy" id="1341683"/>
    <lineage>
        <taxon>Bacteria</taxon>
        <taxon>Pseudomonadati</taxon>
        <taxon>Pseudomonadota</taxon>
        <taxon>Gammaproteobacteria</taxon>
        <taxon>Moraxellales</taxon>
        <taxon>Moraxellaceae</taxon>
        <taxon>Acinetobacter</taxon>
    </lineage>
</organism>
<evidence type="ECO:0000313" key="2">
    <source>
        <dbReference type="Proteomes" id="UP000018418"/>
    </source>
</evidence>
<gene>
    <name evidence="1" type="ORF">P255_00232</name>
</gene>
<evidence type="ECO:0000313" key="1">
    <source>
        <dbReference type="EMBL" id="ESK52840.1"/>
    </source>
</evidence>
<comment type="caution">
    <text evidence="1">The sequence shown here is derived from an EMBL/GenBank/DDBJ whole genome shotgun (WGS) entry which is preliminary data.</text>
</comment>
<proteinExistence type="predicted"/>
<sequence>MRGWVKLGSVLYCSVCLHGCLVVPEHTRQVESTTRVFVDSNAHDTQVEISRPQVIILQNPDYDYRPHHPEYHVPPNCHLQSNGRSMGPIPMVCD</sequence>
<dbReference type="Proteomes" id="UP000018418">
    <property type="component" value="Unassembled WGS sequence"/>
</dbReference>
<dbReference type="PATRIC" id="fig|1341683.3.peg.228"/>
<dbReference type="EMBL" id="AYEU01000002">
    <property type="protein sequence ID" value="ESK52840.1"/>
    <property type="molecule type" value="Genomic_DNA"/>
</dbReference>
<name>V2UW19_9GAMM</name>
<accession>V2UW19</accession>
<dbReference type="RefSeq" id="WP_004899191.1">
    <property type="nucleotide sequence ID" value="NZ_BBTI01000003.1"/>
</dbReference>